<gene>
    <name evidence="4" type="ORF">PG991_007535</name>
</gene>
<dbReference type="Proteomes" id="UP001396898">
    <property type="component" value="Unassembled WGS sequence"/>
</dbReference>
<proteinExistence type="predicted"/>
<feature type="transmembrane region" description="Helical" evidence="3">
    <location>
        <begin position="6"/>
        <end position="24"/>
    </location>
</feature>
<sequence>MAEYLVYFVVCVVRSVTVGTVLILDPLEFAMSAKECDKRSRTRTGGLPPIIEEGTVMSQMYVAIVDCNPPKCVGRLLTSDLQAAGQLLDVKALRHAIILPISMRAPSWQDDALEVFEGPAPDRAQWETLEQRPGATTDEDDYEDMDSEPNTRDRIAALDAELEDIQKSISATLDQRDLCKQGLVEDGGHDEVGPADAVRLVEEELEELYKRKFELQARRDRIVREHPYGRFVDGMGARDDDRYEYMSPAEKDYLSPTEKNRKRVWDILLADENLGPHEKRLKSVNMAPHWYKKGDSATLAAHLGRACDISPDSLRKGGDLLFEAETIEKSQAGTIEKYQASRHAKLQFNLNEAPWAVINRT</sequence>
<feature type="region of interest" description="Disordered" evidence="2">
    <location>
        <begin position="130"/>
        <end position="149"/>
    </location>
</feature>
<evidence type="ECO:0000256" key="2">
    <source>
        <dbReference type="SAM" id="MobiDB-lite"/>
    </source>
</evidence>
<evidence type="ECO:0000256" key="3">
    <source>
        <dbReference type="SAM" id="Phobius"/>
    </source>
</evidence>
<protein>
    <submittedName>
        <fullName evidence="4">Uncharacterized protein</fullName>
    </submittedName>
</protein>
<feature type="compositionally biased region" description="Acidic residues" evidence="2">
    <location>
        <begin position="137"/>
        <end position="147"/>
    </location>
</feature>
<keyword evidence="3" id="KW-0812">Transmembrane</keyword>
<comment type="caution">
    <text evidence="4">The sequence shown here is derived from an EMBL/GenBank/DDBJ whole genome shotgun (WGS) entry which is preliminary data.</text>
</comment>
<dbReference type="EMBL" id="JAQQWI010000010">
    <property type="protein sequence ID" value="KAK8018345.1"/>
    <property type="molecule type" value="Genomic_DNA"/>
</dbReference>
<reference evidence="4 5" key="1">
    <citation type="submission" date="2023-01" db="EMBL/GenBank/DDBJ databases">
        <title>Analysis of 21 Apiospora genomes using comparative genomics revels a genus with tremendous synthesis potential of carbohydrate active enzymes and secondary metabolites.</title>
        <authorList>
            <person name="Sorensen T."/>
        </authorList>
    </citation>
    <scope>NUCLEOTIDE SEQUENCE [LARGE SCALE GENOMIC DNA]</scope>
    <source>
        <strain evidence="4 5">CBS 20057</strain>
    </source>
</reference>
<evidence type="ECO:0000256" key="1">
    <source>
        <dbReference type="SAM" id="Coils"/>
    </source>
</evidence>
<keyword evidence="1" id="KW-0175">Coiled coil</keyword>
<organism evidence="4 5">
    <name type="scientific">Apiospora marii</name>
    <dbReference type="NCBI Taxonomy" id="335849"/>
    <lineage>
        <taxon>Eukaryota</taxon>
        <taxon>Fungi</taxon>
        <taxon>Dikarya</taxon>
        <taxon>Ascomycota</taxon>
        <taxon>Pezizomycotina</taxon>
        <taxon>Sordariomycetes</taxon>
        <taxon>Xylariomycetidae</taxon>
        <taxon>Amphisphaeriales</taxon>
        <taxon>Apiosporaceae</taxon>
        <taxon>Apiospora</taxon>
    </lineage>
</organism>
<evidence type="ECO:0000313" key="4">
    <source>
        <dbReference type="EMBL" id="KAK8018345.1"/>
    </source>
</evidence>
<keyword evidence="3" id="KW-0472">Membrane</keyword>
<evidence type="ECO:0000313" key="5">
    <source>
        <dbReference type="Proteomes" id="UP001396898"/>
    </source>
</evidence>
<accession>A0ABR1RTQ9</accession>
<keyword evidence="3" id="KW-1133">Transmembrane helix</keyword>
<name>A0ABR1RTQ9_9PEZI</name>
<keyword evidence="5" id="KW-1185">Reference proteome</keyword>
<feature type="coiled-coil region" evidence="1">
    <location>
        <begin position="155"/>
        <end position="225"/>
    </location>
</feature>